<organism evidence="2 3">
    <name type="scientific">Candidatus Portnoybacteria bacterium CG_4_8_14_3_um_filter_40_10</name>
    <dbReference type="NCBI Taxonomy" id="1974801"/>
    <lineage>
        <taxon>Bacteria</taxon>
        <taxon>Candidatus Portnoyibacteriota</taxon>
    </lineage>
</organism>
<dbReference type="Gene3D" id="2.60.40.10">
    <property type="entry name" value="Immunoglobulins"/>
    <property type="match status" value="1"/>
</dbReference>
<dbReference type="SMART" id="SM00060">
    <property type="entry name" value="FN3"/>
    <property type="match status" value="1"/>
</dbReference>
<proteinExistence type="predicted"/>
<evidence type="ECO:0000313" key="2">
    <source>
        <dbReference type="EMBL" id="PIW76172.1"/>
    </source>
</evidence>
<dbReference type="Proteomes" id="UP000229561">
    <property type="component" value="Unassembled WGS sequence"/>
</dbReference>
<evidence type="ECO:0000313" key="3">
    <source>
        <dbReference type="Proteomes" id="UP000229561"/>
    </source>
</evidence>
<protein>
    <recommendedName>
        <fullName evidence="1">Fibronectin type-III domain-containing protein</fullName>
    </recommendedName>
</protein>
<accession>A0A2M7II50</accession>
<gene>
    <name evidence="2" type="ORF">CO001_02810</name>
</gene>
<dbReference type="EMBL" id="PFGY01000074">
    <property type="protein sequence ID" value="PIW76172.1"/>
    <property type="molecule type" value="Genomic_DNA"/>
</dbReference>
<dbReference type="PROSITE" id="PS50853">
    <property type="entry name" value="FN3"/>
    <property type="match status" value="1"/>
</dbReference>
<dbReference type="SUPFAM" id="SSF49265">
    <property type="entry name" value="Fibronectin type III"/>
    <property type="match status" value="1"/>
</dbReference>
<feature type="non-terminal residue" evidence="2">
    <location>
        <position position="1"/>
    </location>
</feature>
<comment type="caution">
    <text evidence="2">The sequence shown here is derived from an EMBL/GenBank/DDBJ whole genome shotgun (WGS) entry which is preliminary data.</text>
</comment>
<dbReference type="InterPro" id="IPR003961">
    <property type="entry name" value="FN3_dom"/>
</dbReference>
<evidence type="ECO:0000259" key="1">
    <source>
        <dbReference type="PROSITE" id="PS50853"/>
    </source>
</evidence>
<feature type="domain" description="Fibronectin type-III" evidence="1">
    <location>
        <begin position="57"/>
        <end position="147"/>
    </location>
</feature>
<reference evidence="3" key="1">
    <citation type="submission" date="2017-09" db="EMBL/GenBank/DDBJ databases">
        <title>Depth-based differentiation of microbial function through sediment-hosted aquifers and enrichment of novel symbionts in the deep terrestrial subsurface.</title>
        <authorList>
            <person name="Probst A.J."/>
            <person name="Ladd B."/>
            <person name="Jarett J.K."/>
            <person name="Geller-Mcgrath D.E."/>
            <person name="Sieber C.M.K."/>
            <person name="Emerson J.B."/>
            <person name="Anantharaman K."/>
            <person name="Thomas B.C."/>
            <person name="Malmstrom R."/>
            <person name="Stieglmeier M."/>
            <person name="Klingl A."/>
            <person name="Woyke T."/>
            <person name="Ryan C.M."/>
            <person name="Banfield J.F."/>
        </authorList>
    </citation>
    <scope>NUCLEOTIDE SEQUENCE [LARGE SCALE GENOMIC DNA]</scope>
</reference>
<dbReference type="InterPro" id="IPR036116">
    <property type="entry name" value="FN3_sf"/>
</dbReference>
<name>A0A2M7II50_9BACT</name>
<dbReference type="CDD" id="cd00063">
    <property type="entry name" value="FN3"/>
    <property type="match status" value="1"/>
</dbReference>
<dbReference type="InterPro" id="IPR013783">
    <property type="entry name" value="Ig-like_fold"/>
</dbReference>
<dbReference type="AlphaFoldDB" id="A0A2M7II50"/>
<dbReference type="Pfam" id="PF00041">
    <property type="entry name" value="fn3"/>
    <property type="match status" value="1"/>
</dbReference>
<sequence>YNCQRCSTVYNYTSAIFQSNSSDCSNPFNVNYTCDPSCGIAAGNQTYDSCTAALPAAPSNAAASISSCSQINLTWKDNSSNESGFKIERKTGASGTWAQIGAVGSDITAYGNSGLTGNTTYYYRVRAYNSFGDSGYSNETNGTTPACPIVDIKGRKDASQSFSDGPITIDLGKDIELQWSSTGVDTCTASGGWSGSKPTSGSETISNLTKSSIYGITCSGVSGSSFDSLNVNISFKPWWREIIPW</sequence>